<gene>
    <name evidence="1" type="ORF">Pint_32605</name>
</gene>
<sequence>MMSYSRRSRYSRSPSTYRRERGSYSRSRSLSRDVENPGNNLYVTGLSPRITKKELEKHFASEGKVIDVHLVVDPWTRESRGFGFVTMATVEEANRCIKYLDRSVLEGRVITVEKNCGWFVIGSSNLKVVCFFPLEVFVAAGTEAKRTNSYSRKFAVERLAILLLVDLLATLLTAGALVSLLNIPQREAGADLILRIHTVVGRGLILLVIVGGDPTHLIIAGADPTLALVHLTVGRQMIATIEGVTDPTLQMTPGTMTVTIEGEIAPTHHTTIGTRTLTIEGAIAPTPQLTTGTSHWIEDIDIVHFLLALHHLGGEALGEAIHVASLPVRGLAQGEVMHAVSRLDKGSREGATPGAYPQNQGRAFLVHRREKTHVKVTLGALQ</sequence>
<accession>A0ACC0XQL1</accession>
<reference evidence="2" key="1">
    <citation type="journal article" date="2023" name="G3 (Bethesda)">
        <title>Genome assembly and association tests identify interacting loci associated with vigor, precocity, and sex in interspecific pistachio rootstocks.</title>
        <authorList>
            <person name="Palmer W."/>
            <person name="Jacygrad E."/>
            <person name="Sagayaradj S."/>
            <person name="Cavanaugh K."/>
            <person name="Han R."/>
            <person name="Bertier L."/>
            <person name="Beede B."/>
            <person name="Kafkas S."/>
            <person name="Golino D."/>
            <person name="Preece J."/>
            <person name="Michelmore R."/>
        </authorList>
    </citation>
    <scope>NUCLEOTIDE SEQUENCE [LARGE SCALE GENOMIC DNA]</scope>
</reference>
<evidence type="ECO:0000313" key="1">
    <source>
        <dbReference type="EMBL" id="KAJ0021579.1"/>
    </source>
</evidence>
<name>A0ACC0XQL1_9ROSI</name>
<dbReference type="Proteomes" id="UP001163603">
    <property type="component" value="Chromosome 11"/>
</dbReference>
<proteinExistence type="predicted"/>
<dbReference type="EMBL" id="CM047746">
    <property type="protein sequence ID" value="KAJ0021579.1"/>
    <property type="molecule type" value="Genomic_DNA"/>
</dbReference>
<evidence type="ECO:0000313" key="2">
    <source>
        <dbReference type="Proteomes" id="UP001163603"/>
    </source>
</evidence>
<comment type="caution">
    <text evidence="1">The sequence shown here is derived from an EMBL/GenBank/DDBJ whole genome shotgun (WGS) entry which is preliminary data.</text>
</comment>
<protein>
    <submittedName>
        <fullName evidence="1">Uncharacterized protein</fullName>
    </submittedName>
</protein>
<organism evidence="1 2">
    <name type="scientific">Pistacia integerrima</name>
    <dbReference type="NCBI Taxonomy" id="434235"/>
    <lineage>
        <taxon>Eukaryota</taxon>
        <taxon>Viridiplantae</taxon>
        <taxon>Streptophyta</taxon>
        <taxon>Embryophyta</taxon>
        <taxon>Tracheophyta</taxon>
        <taxon>Spermatophyta</taxon>
        <taxon>Magnoliopsida</taxon>
        <taxon>eudicotyledons</taxon>
        <taxon>Gunneridae</taxon>
        <taxon>Pentapetalae</taxon>
        <taxon>rosids</taxon>
        <taxon>malvids</taxon>
        <taxon>Sapindales</taxon>
        <taxon>Anacardiaceae</taxon>
        <taxon>Pistacia</taxon>
    </lineage>
</organism>
<keyword evidence="2" id="KW-1185">Reference proteome</keyword>